<protein>
    <submittedName>
        <fullName evidence="13">Chloride channel protein</fullName>
    </submittedName>
</protein>
<keyword evidence="7" id="KW-0869">Chloride channel</keyword>
<evidence type="ECO:0000256" key="9">
    <source>
        <dbReference type="ARBA" id="ARBA00023303"/>
    </source>
</evidence>
<evidence type="ECO:0000256" key="7">
    <source>
        <dbReference type="ARBA" id="ARBA00023173"/>
    </source>
</evidence>
<keyword evidence="10" id="KW-0129">CBS domain</keyword>
<dbReference type="SUPFAM" id="SSF54631">
    <property type="entry name" value="CBS-domain pair"/>
    <property type="match status" value="1"/>
</dbReference>
<keyword evidence="6 11" id="KW-0472">Membrane</keyword>
<evidence type="ECO:0000256" key="5">
    <source>
        <dbReference type="ARBA" id="ARBA00023065"/>
    </source>
</evidence>
<feature type="transmembrane region" description="Helical" evidence="11">
    <location>
        <begin position="398"/>
        <end position="418"/>
    </location>
</feature>
<dbReference type="PROSITE" id="PS51371">
    <property type="entry name" value="CBS"/>
    <property type="match status" value="1"/>
</dbReference>
<keyword evidence="2" id="KW-0813">Transport</keyword>
<dbReference type="Pfam" id="PF00654">
    <property type="entry name" value="Voltage_CLC"/>
    <property type="match status" value="1"/>
</dbReference>
<dbReference type="InterPro" id="IPR014743">
    <property type="entry name" value="Cl-channel_core"/>
</dbReference>
<gene>
    <name evidence="13" type="ORF">EHS89_19740</name>
</gene>
<feature type="transmembrane region" description="Helical" evidence="11">
    <location>
        <begin position="20"/>
        <end position="46"/>
    </location>
</feature>
<feature type="transmembrane region" description="Helical" evidence="11">
    <location>
        <begin position="337"/>
        <end position="358"/>
    </location>
</feature>
<dbReference type="CDD" id="cd00400">
    <property type="entry name" value="Voltage_gated_ClC"/>
    <property type="match status" value="1"/>
</dbReference>
<feature type="transmembrane region" description="Helical" evidence="11">
    <location>
        <begin position="238"/>
        <end position="259"/>
    </location>
</feature>
<dbReference type="InterPro" id="IPR001807">
    <property type="entry name" value="ClC"/>
</dbReference>
<evidence type="ECO:0000256" key="2">
    <source>
        <dbReference type="ARBA" id="ARBA00022448"/>
    </source>
</evidence>
<comment type="subcellular location">
    <subcellularLocation>
        <location evidence="1">Membrane</location>
        <topology evidence="1">Multi-pass membrane protein</topology>
    </subcellularLocation>
</comment>
<evidence type="ECO:0000313" key="13">
    <source>
        <dbReference type="EMBL" id="RRC96972.1"/>
    </source>
</evidence>
<feature type="transmembrane region" description="Helical" evidence="11">
    <location>
        <begin position="195"/>
        <end position="218"/>
    </location>
</feature>
<evidence type="ECO:0000256" key="1">
    <source>
        <dbReference type="ARBA" id="ARBA00004141"/>
    </source>
</evidence>
<reference evidence="13 14" key="1">
    <citation type="submission" date="2018-11" db="EMBL/GenBank/DDBJ databases">
        <title>The draft genome sequence of Amphritea balenae JAMM 1525T.</title>
        <authorList>
            <person name="Fang Z."/>
            <person name="Zhang Y."/>
            <person name="Han X."/>
        </authorList>
    </citation>
    <scope>NUCLEOTIDE SEQUENCE [LARGE SCALE GENOMIC DNA]</scope>
    <source>
        <strain evidence="13 14">JAMM 1525</strain>
    </source>
</reference>
<dbReference type="InterPro" id="IPR050368">
    <property type="entry name" value="ClC-type_chloride_channel"/>
</dbReference>
<accession>A0A3P1SL00</accession>
<dbReference type="PANTHER" id="PTHR43427:SF6">
    <property type="entry name" value="CHLORIDE CHANNEL PROTEIN CLC-E"/>
    <property type="match status" value="1"/>
</dbReference>
<evidence type="ECO:0000256" key="3">
    <source>
        <dbReference type="ARBA" id="ARBA00022692"/>
    </source>
</evidence>
<keyword evidence="5" id="KW-0406">Ion transport</keyword>
<dbReference type="RefSeq" id="WP_124927896.1">
    <property type="nucleotide sequence ID" value="NZ_BMOH01000010.1"/>
</dbReference>
<dbReference type="Proteomes" id="UP000267535">
    <property type="component" value="Unassembled WGS sequence"/>
</dbReference>
<evidence type="ECO:0000256" key="8">
    <source>
        <dbReference type="ARBA" id="ARBA00023214"/>
    </source>
</evidence>
<keyword evidence="9" id="KW-0407">Ion channel</keyword>
<keyword evidence="3 11" id="KW-0812">Transmembrane</keyword>
<proteinExistence type="predicted"/>
<feature type="transmembrane region" description="Helical" evidence="11">
    <location>
        <begin position="163"/>
        <end position="188"/>
    </location>
</feature>
<name>A0A3P1SL00_9GAMM</name>
<dbReference type="PRINTS" id="PR00762">
    <property type="entry name" value="CLCHANNEL"/>
</dbReference>
<evidence type="ECO:0000256" key="6">
    <source>
        <dbReference type="ARBA" id="ARBA00023136"/>
    </source>
</evidence>
<dbReference type="InterPro" id="IPR000644">
    <property type="entry name" value="CBS_dom"/>
</dbReference>
<dbReference type="InterPro" id="IPR046342">
    <property type="entry name" value="CBS_dom_sf"/>
</dbReference>
<feature type="transmembrane region" description="Helical" evidence="11">
    <location>
        <begin position="271"/>
        <end position="290"/>
    </location>
</feature>
<evidence type="ECO:0000256" key="4">
    <source>
        <dbReference type="ARBA" id="ARBA00022989"/>
    </source>
</evidence>
<dbReference type="GO" id="GO:0005254">
    <property type="term" value="F:chloride channel activity"/>
    <property type="evidence" value="ECO:0007669"/>
    <property type="project" value="UniProtKB-KW"/>
</dbReference>
<organism evidence="13 14">
    <name type="scientific">Amphritea balenae</name>
    <dbReference type="NCBI Taxonomy" id="452629"/>
    <lineage>
        <taxon>Bacteria</taxon>
        <taxon>Pseudomonadati</taxon>
        <taxon>Pseudomonadota</taxon>
        <taxon>Gammaproteobacteria</taxon>
        <taxon>Oceanospirillales</taxon>
        <taxon>Oceanospirillaceae</taxon>
        <taxon>Amphritea</taxon>
    </lineage>
</organism>
<dbReference type="Pfam" id="PF00571">
    <property type="entry name" value="CBS"/>
    <property type="match status" value="1"/>
</dbReference>
<feature type="transmembrane region" description="Helical" evidence="11">
    <location>
        <begin position="67"/>
        <end position="89"/>
    </location>
</feature>
<dbReference type="SUPFAM" id="SSF81340">
    <property type="entry name" value="Clc chloride channel"/>
    <property type="match status" value="1"/>
</dbReference>
<dbReference type="OrthoDB" id="9767361at2"/>
<evidence type="ECO:0000259" key="12">
    <source>
        <dbReference type="PROSITE" id="PS51371"/>
    </source>
</evidence>
<keyword evidence="4 11" id="KW-1133">Transmembrane helix</keyword>
<evidence type="ECO:0000256" key="10">
    <source>
        <dbReference type="PROSITE-ProRule" id="PRU00703"/>
    </source>
</evidence>
<sequence length="580" mass="62759">MFKDSLSFEHFRNRLAHAEALPQLVLLGILSGLASGLLILAFRLMIDLPLEAWLPGNHNENFEGLPAWVRFTLPVFGVILLLILFWNLLPATRKVGVVHVLERLSYHQGHLPAKNMLVQFFGAGIAILSGQSVGREGPAVHLGAACGSLVGQTLKLPNNSLRLLVGCGVAAAISASFNTPLAGVIFAMEVILMEYTVIGFTPVLVASVTAALLIKAAYGDEPAFSIPALQIQSLAELPYVFLLGLVTALMAAVFIRIMVQTQRSIKWPMTVRFLTAGILTGIVALFYPQVMGVGYDTVSMALEGNAELKLLIGLLIAKWLLTPFVLGLGIPGGLIGPTFYIGAVTGASFGVIIALITGESHSGIGFYAMLGMGAMMGAVLNAPLAALIALLELTGNPNIIFPGMLTIVVATTTVRYFFNQPSIFLTSLKAQGLDYRQEPLTQALSRLGVSSLMQTDFVRSGYFATADAALQVLGNRPEWMVLEDKKGTPTDILFPADLEYFIQAISQRDGFNPELRLDLTEVPAVRKDIAPLPINATLKEALDKMNHDRLDALYIVKLNRDIAGIITRDQIEHFYTQKLH</sequence>
<dbReference type="GO" id="GO:0034707">
    <property type="term" value="C:chloride channel complex"/>
    <property type="evidence" value="ECO:0007669"/>
    <property type="project" value="UniProtKB-KW"/>
</dbReference>
<dbReference type="PANTHER" id="PTHR43427">
    <property type="entry name" value="CHLORIDE CHANNEL PROTEIN CLC-E"/>
    <property type="match status" value="1"/>
</dbReference>
<evidence type="ECO:0000313" key="14">
    <source>
        <dbReference type="Proteomes" id="UP000267535"/>
    </source>
</evidence>
<evidence type="ECO:0000256" key="11">
    <source>
        <dbReference type="SAM" id="Phobius"/>
    </source>
</evidence>
<keyword evidence="8" id="KW-0868">Chloride</keyword>
<feature type="domain" description="CBS" evidence="12">
    <location>
        <begin position="525"/>
        <end position="580"/>
    </location>
</feature>
<comment type="caution">
    <text evidence="13">The sequence shown here is derived from an EMBL/GenBank/DDBJ whole genome shotgun (WGS) entry which is preliminary data.</text>
</comment>
<dbReference type="Gene3D" id="1.10.3080.10">
    <property type="entry name" value="Clc chloride channel"/>
    <property type="match status" value="1"/>
</dbReference>
<dbReference type="AlphaFoldDB" id="A0A3P1SL00"/>
<dbReference type="EMBL" id="RQXV01000015">
    <property type="protein sequence ID" value="RRC96972.1"/>
    <property type="molecule type" value="Genomic_DNA"/>
</dbReference>
<feature type="transmembrane region" description="Helical" evidence="11">
    <location>
        <begin position="310"/>
        <end position="330"/>
    </location>
</feature>
<keyword evidence="14" id="KW-1185">Reference proteome</keyword>
<feature type="transmembrane region" description="Helical" evidence="11">
    <location>
        <begin position="364"/>
        <end position="391"/>
    </location>
</feature>